<comment type="caution">
    <text evidence="3">The sequence shown here is derived from an EMBL/GenBank/DDBJ whole genome shotgun (WGS) entry which is preliminary data.</text>
</comment>
<dbReference type="AlphaFoldDB" id="A0AAE0KUS1"/>
<feature type="region of interest" description="Disordered" evidence="1">
    <location>
        <begin position="56"/>
        <end position="111"/>
    </location>
</feature>
<feature type="transmembrane region" description="Helical" evidence="2">
    <location>
        <begin position="360"/>
        <end position="381"/>
    </location>
</feature>
<reference evidence="3 4" key="1">
    <citation type="journal article" date="2015" name="Genome Biol. Evol.">
        <title>Comparative Genomics of a Bacterivorous Green Alga Reveals Evolutionary Causalities and Consequences of Phago-Mixotrophic Mode of Nutrition.</title>
        <authorList>
            <person name="Burns J.A."/>
            <person name="Paasch A."/>
            <person name="Narechania A."/>
            <person name="Kim E."/>
        </authorList>
    </citation>
    <scope>NUCLEOTIDE SEQUENCE [LARGE SCALE GENOMIC DNA]</scope>
    <source>
        <strain evidence="3 4">PLY_AMNH</strain>
    </source>
</reference>
<feature type="region of interest" description="Disordered" evidence="1">
    <location>
        <begin position="1"/>
        <end position="29"/>
    </location>
</feature>
<organism evidence="3 4">
    <name type="scientific">Cymbomonas tetramitiformis</name>
    <dbReference type="NCBI Taxonomy" id="36881"/>
    <lineage>
        <taxon>Eukaryota</taxon>
        <taxon>Viridiplantae</taxon>
        <taxon>Chlorophyta</taxon>
        <taxon>Pyramimonadophyceae</taxon>
        <taxon>Pyramimonadales</taxon>
        <taxon>Pyramimonadaceae</taxon>
        <taxon>Cymbomonas</taxon>
    </lineage>
</organism>
<feature type="transmembrane region" description="Helical" evidence="2">
    <location>
        <begin position="739"/>
        <end position="760"/>
    </location>
</feature>
<proteinExistence type="predicted"/>
<dbReference type="EMBL" id="LGRX02016853">
    <property type="protein sequence ID" value="KAK3261513.1"/>
    <property type="molecule type" value="Genomic_DNA"/>
</dbReference>
<keyword evidence="2" id="KW-0812">Transmembrane</keyword>
<feature type="transmembrane region" description="Helical" evidence="2">
    <location>
        <begin position="401"/>
        <end position="419"/>
    </location>
</feature>
<name>A0AAE0KUS1_9CHLO</name>
<sequence length="882" mass="99806">MLQNTEGSGGKRDRAEEAPPTEIEASPAHAKASQCCLEDWCTFVKAPPACAPPIEIEASPAHVNSKRACDDVPSAKGRPISEGAGRKRGRGEEDSPSEVVEPQLKRTKSERAKSALKLALMGFENKDIPPKDEGRSKSLLEAYDNIQLIYEPDHKKDSGMGHQNGTDNRNSLSLDHFEHALKQSYYSKGKEEEISEVMKEFKLKLKKYRDPNSQESHRQAEDHVSDNEFLHLVWPALSVLVQTETRDNEVQMFLIRDTIDFFSVPETSCNTSSTSRNWWSRPRLLMTWAEVPVINLILYYFVLHYCGVKADEAKCPPFIYIPTPFVRYCFGVKDDEAVCPPFIYIPIPYNKATKSYRSNLLCYLGWLNLYAAIALSGMLVFKFTTSFLHSVPEPLQTIRAVELYSPMVLYLVLAVMAIVKNGPVQVHPVVEKCEGKYTGLFEKIKDLAKIRAGYVEGDNFNRAILFSAFASLPLWWQIVSDIAQLSPRYPYWISLDTLLQTLPIGIWMRYCFAMAEERIRLHVIVLLVLLGRAGWCSPDRLLVIAFAIRLLCAHALFFLMARFFAVAYGAYMYVWLLLEQNKVFVLLTSRRKFLKDLKTGMHEKRQYTVKHEEYYDLLTHEGVKSFCRVRKLLQKEHSSLDCEHYAITLTMVVVLVFFLMSIVLIHSFARPFAVDGTAEAAGAAPGSAACTCSSGVDTPDNQMAKEFAEHDILQKFDRWISNLLELGRNQACGDADTQLCVRLLLSFLCSLVYFLSQVVWMKHKTHTAQVNQIQKLETARMKASMLAISKPKNSDYWGEIEKTCGEHKAHFEQVNVIPRIVGINIEDNASISLFGVLFMIVFLTVIKSREISGLPVLNLLDDVLPIDILVTSVAKLFGLDIG</sequence>
<keyword evidence="2" id="KW-0472">Membrane</keyword>
<protein>
    <submittedName>
        <fullName evidence="3">Uncharacterized protein</fullName>
    </submittedName>
</protein>
<dbReference type="Proteomes" id="UP001190700">
    <property type="component" value="Unassembled WGS sequence"/>
</dbReference>
<evidence type="ECO:0000256" key="1">
    <source>
        <dbReference type="SAM" id="MobiDB-lite"/>
    </source>
</evidence>
<feature type="transmembrane region" description="Helical" evidence="2">
    <location>
        <begin position="829"/>
        <end position="846"/>
    </location>
</feature>
<feature type="transmembrane region" description="Helical" evidence="2">
    <location>
        <begin position="645"/>
        <end position="665"/>
    </location>
</feature>
<evidence type="ECO:0000256" key="2">
    <source>
        <dbReference type="SAM" id="Phobius"/>
    </source>
</evidence>
<evidence type="ECO:0000313" key="4">
    <source>
        <dbReference type="Proteomes" id="UP001190700"/>
    </source>
</evidence>
<gene>
    <name evidence="3" type="ORF">CYMTET_29596</name>
</gene>
<evidence type="ECO:0000313" key="3">
    <source>
        <dbReference type="EMBL" id="KAK3261513.1"/>
    </source>
</evidence>
<accession>A0AAE0KUS1</accession>
<keyword evidence="2" id="KW-1133">Transmembrane helix</keyword>
<keyword evidence="4" id="KW-1185">Reference proteome</keyword>